<feature type="domain" description="F-BAR" evidence="6">
    <location>
        <begin position="27"/>
        <end position="306"/>
    </location>
</feature>
<evidence type="ECO:0000259" key="5">
    <source>
        <dbReference type="PROSITE" id="PS50238"/>
    </source>
</evidence>
<feature type="compositionally biased region" description="Polar residues" evidence="4">
    <location>
        <begin position="516"/>
        <end position="527"/>
    </location>
</feature>
<dbReference type="Pfam" id="PF00620">
    <property type="entry name" value="RhoGAP"/>
    <property type="match status" value="1"/>
</dbReference>
<dbReference type="SUPFAM" id="SSF103657">
    <property type="entry name" value="BAR/IMD domain-like"/>
    <property type="match status" value="1"/>
</dbReference>
<dbReference type="InterPro" id="IPR031160">
    <property type="entry name" value="F_BAR_dom"/>
</dbReference>
<dbReference type="SMART" id="SM00324">
    <property type="entry name" value="RhoGAP"/>
    <property type="match status" value="1"/>
</dbReference>
<evidence type="ECO:0000313" key="8">
    <source>
        <dbReference type="WBParaSite" id="nRc.2.0.1.t20570-RA"/>
    </source>
</evidence>
<feature type="region of interest" description="Disordered" evidence="4">
    <location>
        <begin position="424"/>
        <end position="459"/>
    </location>
</feature>
<dbReference type="WBParaSite" id="nRc.2.0.1.t20570-RA">
    <property type="protein sequence ID" value="nRc.2.0.1.t20570-RA"/>
    <property type="gene ID" value="nRc.2.0.1.g20570"/>
</dbReference>
<feature type="coiled-coil region" evidence="3">
    <location>
        <begin position="207"/>
        <end position="234"/>
    </location>
</feature>
<dbReference type="PANTHER" id="PTHR14166">
    <property type="entry name" value="SLIT-ROBO RHO GTPASE ACTIVATING PROTEIN"/>
    <property type="match status" value="1"/>
</dbReference>
<sequence length="725" mass="83033">MTGALCGWVSPLLFKHSMVDEDLAYAQDIRQQFLEQVKCLEQRTECQSSLLNELQDFYKRRADIEVDYSKNLDKLNKHLLAKQKADRQKREGWSNFSLYNHYLQAIEEVKSEAKCRAALADLYINHVSVKLTNQAEELQRISKKCREISVVAQQEILRVLGELHTAMKTYQLCQAASWTAENKVRAVEAQKCKYEESNPKKIGRRRHRFLEKEYERKNDKFKEFQLKALKAKNEYLLCIDAANAALHKYFADDLSDLLDCMDVGFEEWLKYLLSTLTDCRQAVVDSDQRYVQSCCNFARDLDHRIDKRRFLDANHSTFMLPRKFEFKAHFSDIEAPHRVRSQKSFQEDYTQRYCQISQRLMQLKTETEEVWKTLETAEKTLMDIQKLPEMKWSDLFACHSTCKHQTAGPTSITASYVNTSNNFSSTTTNNPVINNSSGSATNEISRRNSCRETEASQQKRKQDLYEIEDYYLQNHGLVIIFQKAGSFEHSRSQSINGGDSGAIAHCPLSGSALPSGVSTTTTASNSGGFLESSPSPNPNSDSSYAGPAVPAGAVRTRRKKRIGVSAQAHNRKRPKLFGGSIEEYVEMTGQDIPLIIRSCVRMLSLHDFFSTCICSLFLGLHHQGVFRVSGSQIEINSFRDSFEKGEDPLSDIADSSDVNSVAGVLKLYFRELREPLFPIFMFDQFVECSRIENKDEFARTVRELVLTLPRPVFVVMRYIFAFLNQ</sequence>
<dbReference type="Pfam" id="PF00611">
    <property type="entry name" value="FCH"/>
    <property type="match status" value="1"/>
</dbReference>
<dbReference type="PROSITE" id="PS51741">
    <property type="entry name" value="F_BAR"/>
    <property type="match status" value="1"/>
</dbReference>
<dbReference type="SMART" id="SM00055">
    <property type="entry name" value="FCH"/>
    <property type="match status" value="1"/>
</dbReference>
<proteinExistence type="predicted"/>
<dbReference type="Proteomes" id="UP000887565">
    <property type="component" value="Unplaced"/>
</dbReference>
<organism evidence="7 8">
    <name type="scientific">Romanomermis culicivorax</name>
    <name type="common">Nematode worm</name>
    <dbReference type="NCBI Taxonomy" id="13658"/>
    <lineage>
        <taxon>Eukaryota</taxon>
        <taxon>Metazoa</taxon>
        <taxon>Ecdysozoa</taxon>
        <taxon>Nematoda</taxon>
        <taxon>Enoplea</taxon>
        <taxon>Dorylaimia</taxon>
        <taxon>Mermithida</taxon>
        <taxon>Mermithoidea</taxon>
        <taxon>Mermithidae</taxon>
        <taxon>Romanomermis</taxon>
    </lineage>
</organism>
<dbReference type="FunFam" id="1.20.1270.60:FF:000094">
    <property type="entry name" value="SLIT-ROBO Rho GTPase-activating 2 protein"/>
    <property type="match status" value="1"/>
</dbReference>
<keyword evidence="1 2" id="KW-0175">Coiled coil</keyword>
<dbReference type="InterPro" id="IPR008936">
    <property type="entry name" value="Rho_GTPase_activation_prot"/>
</dbReference>
<dbReference type="InterPro" id="IPR001060">
    <property type="entry name" value="FCH_dom"/>
</dbReference>
<name>A0A915J2E3_ROMCU</name>
<feature type="compositionally biased region" description="Low complexity" evidence="4">
    <location>
        <begin position="532"/>
        <end position="543"/>
    </location>
</feature>
<dbReference type="OMA" id="ECAGARG"/>
<dbReference type="InterPro" id="IPR027267">
    <property type="entry name" value="AH/BAR_dom_sf"/>
</dbReference>
<dbReference type="CDD" id="cd07656">
    <property type="entry name" value="F-BAR_srGAP"/>
    <property type="match status" value="1"/>
</dbReference>
<dbReference type="InterPro" id="IPR051627">
    <property type="entry name" value="SLIT-ROBO_RhoGAP"/>
</dbReference>
<feature type="compositionally biased region" description="Polar residues" evidence="4">
    <location>
        <begin position="431"/>
        <end position="443"/>
    </location>
</feature>
<evidence type="ECO:0000256" key="2">
    <source>
        <dbReference type="PROSITE-ProRule" id="PRU01077"/>
    </source>
</evidence>
<evidence type="ECO:0000256" key="4">
    <source>
        <dbReference type="SAM" id="MobiDB-lite"/>
    </source>
</evidence>
<dbReference type="InterPro" id="IPR000198">
    <property type="entry name" value="RhoGAP_dom"/>
</dbReference>
<evidence type="ECO:0000256" key="1">
    <source>
        <dbReference type="ARBA" id="ARBA00023054"/>
    </source>
</evidence>
<dbReference type="SUPFAM" id="SSF48350">
    <property type="entry name" value="GTPase activation domain, GAP"/>
    <property type="match status" value="1"/>
</dbReference>
<protein>
    <submittedName>
        <fullName evidence="8">Uncharacterized protein</fullName>
    </submittedName>
</protein>
<feature type="domain" description="Rho-GAP" evidence="5">
    <location>
        <begin position="579"/>
        <end position="725"/>
    </location>
</feature>
<accession>A0A915J2E3</accession>
<evidence type="ECO:0000313" key="7">
    <source>
        <dbReference type="Proteomes" id="UP000887565"/>
    </source>
</evidence>
<feature type="region of interest" description="Disordered" evidence="4">
    <location>
        <begin position="514"/>
        <end position="565"/>
    </location>
</feature>
<keyword evidence="7" id="KW-1185">Reference proteome</keyword>
<evidence type="ECO:0000256" key="3">
    <source>
        <dbReference type="SAM" id="Coils"/>
    </source>
</evidence>
<dbReference type="PROSITE" id="PS50238">
    <property type="entry name" value="RHOGAP"/>
    <property type="match status" value="1"/>
</dbReference>
<feature type="compositionally biased region" description="Basic and acidic residues" evidence="4">
    <location>
        <begin position="444"/>
        <end position="454"/>
    </location>
</feature>
<reference evidence="8" key="1">
    <citation type="submission" date="2022-11" db="UniProtKB">
        <authorList>
            <consortium name="WormBaseParasite"/>
        </authorList>
    </citation>
    <scope>IDENTIFICATION</scope>
</reference>
<dbReference type="GO" id="GO:0007165">
    <property type="term" value="P:signal transduction"/>
    <property type="evidence" value="ECO:0007669"/>
    <property type="project" value="InterPro"/>
</dbReference>
<dbReference type="AlphaFoldDB" id="A0A915J2E3"/>
<evidence type="ECO:0000259" key="6">
    <source>
        <dbReference type="PROSITE" id="PS51741"/>
    </source>
</evidence>
<dbReference type="Gene3D" id="1.10.555.10">
    <property type="entry name" value="Rho GTPase activation protein"/>
    <property type="match status" value="1"/>
</dbReference>
<dbReference type="Gene3D" id="1.20.1270.60">
    <property type="entry name" value="Arfaptin homology (AH) domain/BAR domain"/>
    <property type="match status" value="1"/>
</dbReference>